<dbReference type="AlphaFoldDB" id="A0A7J6WMF7"/>
<evidence type="ECO:0000313" key="2">
    <source>
        <dbReference type="Proteomes" id="UP000554482"/>
    </source>
</evidence>
<reference evidence="1 2" key="1">
    <citation type="submission" date="2020-06" db="EMBL/GenBank/DDBJ databases">
        <title>Transcriptomic and genomic resources for Thalictrum thalictroides and T. hernandezii: Facilitating candidate gene discovery in an emerging model plant lineage.</title>
        <authorList>
            <person name="Arias T."/>
            <person name="Riano-Pachon D.M."/>
            <person name="Di Stilio V.S."/>
        </authorList>
    </citation>
    <scope>NUCLEOTIDE SEQUENCE [LARGE SCALE GENOMIC DNA]</scope>
    <source>
        <strain evidence="2">cv. WT478/WT964</strain>
        <tissue evidence="1">Leaves</tissue>
    </source>
</reference>
<organism evidence="1 2">
    <name type="scientific">Thalictrum thalictroides</name>
    <name type="common">Rue-anemone</name>
    <name type="synonym">Anemone thalictroides</name>
    <dbReference type="NCBI Taxonomy" id="46969"/>
    <lineage>
        <taxon>Eukaryota</taxon>
        <taxon>Viridiplantae</taxon>
        <taxon>Streptophyta</taxon>
        <taxon>Embryophyta</taxon>
        <taxon>Tracheophyta</taxon>
        <taxon>Spermatophyta</taxon>
        <taxon>Magnoliopsida</taxon>
        <taxon>Ranunculales</taxon>
        <taxon>Ranunculaceae</taxon>
        <taxon>Thalictroideae</taxon>
        <taxon>Thalictrum</taxon>
    </lineage>
</organism>
<dbReference type="EMBL" id="JABWDY010013701">
    <property type="protein sequence ID" value="KAF5198127.1"/>
    <property type="molecule type" value="Genomic_DNA"/>
</dbReference>
<dbReference type="Proteomes" id="UP000554482">
    <property type="component" value="Unassembled WGS sequence"/>
</dbReference>
<comment type="caution">
    <text evidence="1">The sequence shown here is derived from an EMBL/GenBank/DDBJ whole genome shotgun (WGS) entry which is preliminary data.</text>
</comment>
<proteinExistence type="predicted"/>
<dbReference type="OrthoDB" id="809632at2759"/>
<name>A0A7J6WMF7_THATH</name>
<sequence>MSNSFQYDNFAEAVRHRIRKFGSVYVCGSISSLSPNYCSQIFRSVSSIKPSLLLRSHISDSQIKMCGFQINRSLAKEVMV</sequence>
<evidence type="ECO:0000313" key="1">
    <source>
        <dbReference type="EMBL" id="KAF5198127.1"/>
    </source>
</evidence>
<gene>
    <name evidence="1" type="ORF">FRX31_012286</name>
</gene>
<accession>A0A7J6WMF7</accession>
<keyword evidence="2" id="KW-1185">Reference proteome</keyword>
<protein>
    <submittedName>
        <fullName evidence="1">Uncharacterized protein</fullName>
    </submittedName>
</protein>